<accession>A0A542X8R5</accession>
<proteinExistence type="predicted"/>
<evidence type="ECO:0000259" key="1">
    <source>
        <dbReference type="PROSITE" id="PS50943"/>
    </source>
</evidence>
<dbReference type="InterPro" id="IPR010982">
    <property type="entry name" value="Lambda_DNA-bd_dom_sf"/>
</dbReference>
<sequence length="283" mass="31438">MDQRAALLRTLRREHGLTQQQLSERAGVSVRTLRALERDEVREPHLATLESLATALALPRGERARLLRTWAQVPMAPFERLFARTGVTDDEQVSRFLAEEYGKDIRYTHVSSRARISASRRMVECRYHAVILALEDGVRGTCLINAADPLVLPRVQLSDVHGCTVAGRREVPTLGLVIFGLQFARPLQEGESAVIDYTVLEPDDAGEPSHRVLRGSRRGMASLAVSVEFEAPPARLWQVTATAGREEVTGAVSREREPLVQLALKDVPPGSYGFAWDWEEPGT</sequence>
<evidence type="ECO:0000313" key="2">
    <source>
        <dbReference type="EMBL" id="TQL32221.1"/>
    </source>
</evidence>
<dbReference type="AlphaFoldDB" id="A0A542X8R5"/>
<dbReference type="Proteomes" id="UP000318336">
    <property type="component" value="Unassembled WGS sequence"/>
</dbReference>
<feature type="domain" description="HTH cro/C1-type" evidence="1">
    <location>
        <begin position="8"/>
        <end position="63"/>
    </location>
</feature>
<dbReference type="GO" id="GO:0003677">
    <property type="term" value="F:DNA binding"/>
    <property type="evidence" value="ECO:0007669"/>
    <property type="project" value="InterPro"/>
</dbReference>
<dbReference type="Gene3D" id="1.10.260.40">
    <property type="entry name" value="lambda repressor-like DNA-binding domains"/>
    <property type="match status" value="1"/>
</dbReference>
<dbReference type="SUPFAM" id="SSF47413">
    <property type="entry name" value="lambda repressor-like DNA-binding domains"/>
    <property type="match status" value="1"/>
</dbReference>
<evidence type="ECO:0000313" key="3">
    <source>
        <dbReference type="Proteomes" id="UP000318336"/>
    </source>
</evidence>
<dbReference type="CDD" id="cd00093">
    <property type="entry name" value="HTH_XRE"/>
    <property type="match status" value="1"/>
</dbReference>
<name>A0A542X8R5_9MICO</name>
<organism evidence="2 3">
    <name type="scientific">Barrientosiimonas humi</name>
    <dbReference type="NCBI Taxonomy" id="999931"/>
    <lineage>
        <taxon>Bacteria</taxon>
        <taxon>Bacillati</taxon>
        <taxon>Actinomycetota</taxon>
        <taxon>Actinomycetes</taxon>
        <taxon>Micrococcales</taxon>
        <taxon>Dermacoccaceae</taxon>
        <taxon>Barrientosiimonas</taxon>
    </lineage>
</organism>
<protein>
    <submittedName>
        <fullName evidence="2">Helix-turn-helix protein</fullName>
    </submittedName>
</protein>
<dbReference type="EMBL" id="VFOK01000001">
    <property type="protein sequence ID" value="TQL32221.1"/>
    <property type="molecule type" value="Genomic_DNA"/>
</dbReference>
<keyword evidence="3" id="KW-1185">Reference proteome</keyword>
<comment type="caution">
    <text evidence="2">The sequence shown here is derived from an EMBL/GenBank/DDBJ whole genome shotgun (WGS) entry which is preliminary data.</text>
</comment>
<dbReference type="RefSeq" id="WP_142004351.1">
    <property type="nucleotide sequence ID" value="NZ_CAJTBP010000001.1"/>
</dbReference>
<dbReference type="SMART" id="SM00530">
    <property type="entry name" value="HTH_XRE"/>
    <property type="match status" value="1"/>
</dbReference>
<dbReference type="InterPro" id="IPR001387">
    <property type="entry name" value="Cro/C1-type_HTH"/>
</dbReference>
<dbReference type="Pfam" id="PF01381">
    <property type="entry name" value="HTH_3"/>
    <property type="match status" value="1"/>
</dbReference>
<gene>
    <name evidence="2" type="ORF">FB554_0341</name>
</gene>
<dbReference type="PROSITE" id="PS50943">
    <property type="entry name" value="HTH_CROC1"/>
    <property type="match status" value="1"/>
</dbReference>
<dbReference type="OrthoDB" id="4853163at2"/>
<reference evidence="2 3" key="1">
    <citation type="submission" date="2019-06" db="EMBL/GenBank/DDBJ databases">
        <title>Sequencing the genomes of 1000 actinobacteria strains.</title>
        <authorList>
            <person name="Klenk H.-P."/>
        </authorList>
    </citation>
    <scope>NUCLEOTIDE SEQUENCE [LARGE SCALE GENOMIC DNA]</scope>
    <source>
        <strain evidence="2 3">DSM 24617</strain>
    </source>
</reference>